<sequence>MVTVGMLSHRKDPRTVFKSYAYAAAAKMEGVGFYFFSPGRVKFTDRSIDGWIYENGQWIQKSMPFPDVIYNASPPQTDKQEDVVARLSEMIPFTSHSIGDKLDVYYKIKDAKVFAQYLIPSIELTRSQDVFEFLRQYESIVMKPLIGHKGQNIYFVERNKETYNVQLNKTTTVALNEKEFEDFISSQIINNTYLAQVFVESKTKNGLSTHFRLHTQKGGEGEWNLTTIYPCMAQQGIVANISSGGYTMLFENFLKQEFDDEYYNIKRYLEQFAIHFTKHFDRLYHNILDELGIDVGLDKNHKIWIFEVNWRPGSPPTFSLELDVAKQMIRYARYLAENR</sequence>
<dbReference type="SUPFAM" id="SSF56059">
    <property type="entry name" value="Glutathione synthetase ATP-binding domain-like"/>
    <property type="match status" value="1"/>
</dbReference>
<dbReference type="Pfam" id="PF14398">
    <property type="entry name" value="ATPgrasp_YheCD"/>
    <property type="match status" value="1"/>
</dbReference>
<accession>A0ABV6NQ69</accession>
<name>A0ABV6NQ69_9BACI</name>
<proteinExistence type="predicted"/>
<gene>
    <name evidence="1" type="ORF">ACFFH4_26520</name>
</gene>
<dbReference type="Gene3D" id="3.30.470.20">
    <property type="entry name" value="ATP-grasp fold, B domain"/>
    <property type="match status" value="1"/>
</dbReference>
<dbReference type="Gene3D" id="3.30.1490.20">
    <property type="entry name" value="ATP-grasp fold, A domain"/>
    <property type="match status" value="1"/>
</dbReference>
<dbReference type="InterPro" id="IPR026838">
    <property type="entry name" value="YheC/D"/>
</dbReference>
<organism evidence="1 2">
    <name type="scientific">Halalkalibacter alkalisediminis</name>
    <dbReference type="NCBI Taxonomy" id="935616"/>
    <lineage>
        <taxon>Bacteria</taxon>
        <taxon>Bacillati</taxon>
        <taxon>Bacillota</taxon>
        <taxon>Bacilli</taxon>
        <taxon>Bacillales</taxon>
        <taxon>Bacillaceae</taxon>
        <taxon>Halalkalibacter</taxon>
    </lineage>
</organism>
<dbReference type="Proteomes" id="UP001589833">
    <property type="component" value="Unassembled WGS sequence"/>
</dbReference>
<protein>
    <submittedName>
        <fullName evidence="1">YheC/YheD family protein</fullName>
    </submittedName>
</protein>
<keyword evidence="2" id="KW-1185">Reference proteome</keyword>
<evidence type="ECO:0000313" key="2">
    <source>
        <dbReference type="Proteomes" id="UP001589833"/>
    </source>
</evidence>
<evidence type="ECO:0000313" key="1">
    <source>
        <dbReference type="EMBL" id="MFC0562387.1"/>
    </source>
</evidence>
<dbReference type="EMBL" id="JBHLTR010000131">
    <property type="protein sequence ID" value="MFC0562387.1"/>
    <property type="molecule type" value="Genomic_DNA"/>
</dbReference>
<dbReference type="RefSeq" id="WP_273844848.1">
    <property type="nucleotide sequence ID" value="NZ_JAQQWT010000010.1"/>
</dbReference>
<comment type="caution">
    <text evidence="1">The sequence shown here is derived from an EMBL/GenBank/DDBJ whole genome shotgun (WGS) entry which is preliminary data.</text>
</comment>
<reference evidence="1 2" key="1">
    <citation type="submission" date="2024-09" db="EMBL/GenBank/DDBJ databases">
        <authorList>
            <person name="Sun Q."/>
            <person name="Mori K."/>
        </authorList>
    </citation>
    <scope>NUCLEOTIDE SEQUENCE [LARGE SCALE GENOMIC DNA]</scope>
    <source>
        <strain evidence="1 2">NCAIM B.02301</strain>
    </source>
</reference>
<dbReference type="InterPro" id="IPR013815">
    <property type="entry name" value="ATP_grasp_subdomain_1"/>
</dbReference>